<evidence type="ECO:0000313" key="2">
    <source>
        <dbReference type="EMBL" id="MFB8776850.1"/>
    </source>
</evidence>
<evidence type="ECO:0000259" key="1">
    <source>
        <dbReference type="Pfam" id="PF12957"/>
    </source>
</evidence>
<organism evidence="2 3">
    <name type="scientific">Streptomyces broussonetiae</name>
    <dbReference type="NCBI Taxonomy" id="2686304"/>
    <lineage>
        <taxon>Bacteria</taxon>
        <taxon>Bacillati</taxon>
        <taxon>Actinomycetota</taxon>
        <taxon>Actinomycetes</taxon>
        <taxon>Kitasatosporales</taxon>
        <taxon>Streptomycetaceae</taxon>
        <taxon>Streptomyces</taxon>
    </lineage>
</organism>
<gene>
    <name evidence="2" type="ORF">VSS16_29635</name>
</gene>
<dbReference type="RefSeq" id="WP_376735365.1">
    <property type="nucleotide sequence ID" value="NZ_JAYMRP010000035.1"/>
</dbReference>
<reference evidence="2 3" key="1">
    <citation type="submission" date="2024-01" db="EMBL/GenBank/DDBJ databases">
        <title>Genome mining of biosynthetic gene clusters to explore secondary metabolites of Streptomyces sp.</title>
        <authorList>
            <person name="Baig A."/>
            <person name="Ajitkumar Shintre N."/>
            <person name="Kumar H."/>
            <person name="Anbarasu A."/>
            <person name="Ramaiah S."/>
        </authorList>
    </citation>
    <scope>NUCLEOTIDE SEQUENCE [LARGE SCALE GENOMIC DNA]</scope>
    <source>
        <strain evidence="2 3">A57</strain>
    </source>
</reference>
<proteinExistence type="predicted"/>
<evidence type="ECO:0000313" key="3">
    <source>
        <dbReference type="Proteomes" id="UP001585080"/>
    </source>
</evidence>
<dbReference type="Proteomes" id="UP001585080">
    <property type="component" value="Unassembled WGS sequence"/>
</dbReference>
<sequence>MITAIVLPADLRTPIRTVELDKRDLNAYRGLVGGPLEIITFERPEATLYLNDEGKLEGLPLNQRATLMASVHNSAFRGRDVIVGDAFLVGPADRHGDDLSVPKELVTLLLRTERFRVLMQSEGDPEFYGNLLVYNHWLNAYAGAVEWAQRLPQVEEVRVVAAE</sequence>
<keyword evidence="3" id="KW-1185">Reference proteome</keyword>
<feature type="domain" description="DUF3846" evidence="1">
    <location>
        <begin position="6"/>
        <end position="109"/>
    </location>
</feature>
<protein>
    <submittedName>
        <fullName evidence="2">DUF3846 domain-containing protein</fullName>
    </submittedName>
</protein>
<name>A0ABV5EJ35_9ACTN</name>
<dbReference type="EMBL" id="JAYMRP010000035">
    <property type="protein sequence ID" value="MFB8776850.1"/>
    <property type="molecule type" value="Genomic_DNA"/>
</dbReference>
<dbReference type="InterPro" id="IPR024559">
    <property type="entry name" value="DUF3846"/>
</dbReference>
<accession>A0ABV5EJ35</accession>
<comment type="caution">
    <text evidence="2">The sequence shown here is derived from an EMBL/GenBank/DDBJ whole genome shotgun (WGS) entry which is preliminary data.</text>
</comment>
<dbReference type="Pfam" id="PF12957">
    <property type="entry name" value="DUF3846"/>
    <property type="match status" value="1"/>
</dbReference>